<gene>
    <name evidence="1" type="ORF">MNBD_BACTEROID01-2441</name>
</gene>
<name>A0A3B0U252_9ZZZZ</name>
<reference evidence="1" key="1">
    <citation type="submission" date="2018-06" db="EMBL/GenBank/DDBJ databases">
        <authorList>
            <person name="Zhirakovskaya E."/>
        </authorList>
    </citation>
    <scope>NUCLEOTIDE SEQUENCE</scope>
</reference>
<proteinExistence type="predicted"/>
<dbReference type="PANTHER" id="PTHR35869">
    <property type="entry name" value="OUTER-MEMBRANE LIPOPROTEIN CARRIER PROTEIN"/>
    <property type="match status" value="1"/>
</dbReference>
<dbReference type="SUPFAM" id="SSF89392">
    <property type="entry name" value="Prokaryotic lipoproteins and lipoprotein localization factors"/>
    <property type="match status" value="1"/>
</dbReference>
<dbReference type="CDD" id="cd16325">
    <property type="entry name" value="LolA"/>
    <property type="match status" value="1"/>
</dbReference>
<evidence type="ECO:0000313" key="1">
    <source>
        <dbReference type="EMBL" id="VAW23060.1"/>
    </source>
</evidence>
<dbReference type="InterPro" id="IPR029046">
    <property type="entry name" value="LolA/LolB/LppX"/>
</dbReference>
<accession>A0A3B0U252</accession>
<organism evidence="1">
    <name type="scientific">hydrothermal vent metagenome</name>
    <dbReference type="NCBI Taxonomy" id="652676"/>
    <lineage>
        <taxon>unclassified sequences</taxon>
        <taxon>metagenomes</taxon>
        <taxon>ecological metagenomes</taxon>
    </lineage>
</organism>
<dbReference type="InterPro" id="IPR004564">
    <property type="entry name" value="OM_lipoprot_carrier_LolA-like"/>
</dbReference>
<protein>
    <recommendedName>
        <fullName evidence="2">Outer membrane lipoprotein carrier protein LolA</fullName>
    </recommendedName>
</protein>
<dbReference type="EMBL" id="UOEP01000185">
    <property type="protein sequence ID" value="VAW23060.1"/>
    <property type="molecule type" value="Genomic_DNA"/>
</dbReference>
<dbReference type="Gene3D" id="2.50.20.10">
    <property type="entry name" value="Lipoprotein localisation LolA/LolB/LppX"/>
    <property type="match status" value="1"/>
</dbReference>
<dbReference type="PANTHER" id="PTHR35869:SF1">
    <property type="entry name" value="OUTER-MEMBRANE LIPOPROTEIN CARRIER PROTEIN"/>
    <property type="match status" value="1"/>
</dbReference>
<dbReference type="Pfam" id="PF03548">
    <property type="entry name" value="LolA"/>
    <property type="match status" value="1"/>
</dbReference>
<sequence>MRKLIYMVAALMAATTVLAQQDQKAKEIFKEVSEKTQAYKTISANFLFTMENTRENINESNKGSINLKGKKYLVKLPDIGMQVFCDGKTVWNYMEDSNQVTITAVDEEGHELLDPSSIFEIYKQGFSYKFVKEQTVKGKALYFIDLFPESDEEDFTKIRIAIEKKRMMIHSAVTYSKDGNTYGIMVTKISTNQPMDDKQFVFDPAKYKDIEVIDFR</sequence>
<dbReference type="AlphaFoldDB" id="A0A3B0U252"/>
<evidence type="ECO:0008006" key="2">
    <source>
        <dbReference type="Google" id="ProtNLM"/>
    </source>
</evidence>